<accession>A0ABS0A2U8</accession>
<dbReference type="Pfam" id="PF07610">
    <property type="entry name" value="DUF1573"/>
    <property type="match status" value="1"/>
</dbReference>
<evidence type="ECO:0000313" key="2">
    <source>
        <dbReference type="EMBL" id="MBF4983654.1"/>
    </source>
</evidence>
<dbReference type="InterPro" id="IPR011467">
    <property type="entry name" value="DUF1573"/>
</dbReference>
<dbReference type="Gene3D" id="2.60.40.10">
    <property type="entry name" value="Immunoglobulins"/>
    <property type="match status" value="1"/>
</dbReference>
<dbReference type="InterPro" id="IPR013783">
    <property type="entry name" value="Ig-like_fold"/>
</dbReference>
<sequence>MNMKNILLILITISFGPFINAQDVSTLDKVTTVEFVETTIDYGKIEKGSNGVRTFTFKNTGEHPLKIYNIYSACNCDIVSQPEEPIAPGKTGEIKVKYDTEKVGPIVKTITANTNTKEKLIPLNLIGEVLPANTDEDNEENEKMKM</sequence>
<keyword evidence="1" id="KW-0732">Signal</keyword>
<dbReference type="Proteomes" id="UP001194729">
    <property type="component" value="Unassembled WGS sequence"/>
</dbReference>
<name>A0ABS0A2U8_9FLAO</name>
<keyword evidence="3" id="KW-1185">Reference proteome</keyword>
<dbReference type="EMBL" id="JADKYU010000242">
    <property type="protein sequence ID" value="MBF4983654.1"/>
    <property type="molecule type" value="Genomic_DNA"/>
</dbReference>
<organism evidence="2 3">
    <name type="scientific">Nonlabens mediterrranea</name>
    <dbReference type="NCBI Taxonomy" id="1419947"/>
    <lineage>
        <taxon>Bacteria</taxon>
        <taxon>Pseudomonadati</taxon>
        <taxon>Bacteroidota</taxon>
        <taxon>Flavobacteriia</taxon>
        <taxon>Flavobacteriales</taxon>
        <taxon>Flavobacteriaceae</taxon>
        <taxon>Nonlabens</taxon>
    </lineage>
</organism>
<feature type="signal peptide" evidence="1">
    <location>
        <begin position="1"/>
        <end position="21"/>
    </location>
</feature>
<feature type="chain" id="PRO_5045204219" evidence="1">
    <location>
        <begin position="22"/>
        <end position="146"/>
    </location>
</feature>
<dbReference type="PANTHER" id="PTHR37833">
    <property type="entry name" value="LIPOPROTEIN-RELATED"/>
    <property type="match status" value="1"/>
</dbReference>
<proteinExistence type="predicted"/>
<reference evidence="2 3" key="1">
    <citation type="submission" date="2020-11" db="EMBL/GenBank/DDBJ databases">
        <title>P. mediterranea TC4 genome.</title>
        <authorList>
            <person name="Molmeret M."/>
        </authorList>
    </citation>
    <scope>NUCLEOTIDE SEQUENCE [LARGE SCALE GENOMIC DNA]</scope>
    <source>
        <strain evidence="2 3">TC4</strain>
    </source>
</reference>
<dbReference type="PANTHER" id="PTHR37833:SF1">
    <property type="entry name" value="SIGNAL PEPTIDE PROTEIN"/>
    <property type="match status" value="1"/>
</dbReference>
<gene>
    <name evidence="2" type="ORF">FNJ87_04690</name>
</gene>
<evidence type="ECO:0000256" key="1">
    <source>
        <dbReference type="SAM" id="SignalP"/>
    </source>
</evidence>
<evidence type="ECO:0000313" key="3">
    <source>
        <dbReference type="Proteomes" id="UP001194729"/>
    </source>
</evidence>
<protein>
    <submittedName>
        <fullName evidence="2">DUF1573 domain-containing protein</fullName>
    </submittedName>
</protein>
<comment type="caution">
    <text evidence="2">The sequence shown here is derived from an EMBL/GenBank/DDBJ whole genome shotgun (WGS) entry which is preliminary data.</text>
</comment>